<gene>
    <name evidence="1" type="ORF">PFISCL1PPCAC_20338</name>
</gene>
<feature type="non-terminal residue" evidence="1">
    <location>
        <position position="1"/>
    </location>
</feature>
<comment type="caution">
    <text evidence="1">The sequence shown here is derived from an EMBL/GenBank/DDBJ whole genome shotgun (WGS) entry which is preliminary data.</text>
</comment>
<evidence type="ECO:0000313" key="1">
    <source>
        <dbReference type="EMBL" id="GMT29041.1"/>
    </source>
</evidence>
<feature type="non-terminal residue" evidence="1">
    <location>
        <position position="115"/>
    </location>
</feature>
<reference evidence="1" key="1">
    <citation type="submission" date="2023-10" db="EMBL/GenBank/DDBJ databases">
        <title>Genome assembly of Pristionchus species.</title>
        <authorList>
            <person name="Yoshida K."/>
            <person name="Sommer R.J."/>
        </authorList>
    </citation>
    <scope>NUCLEOTIDE SEQUENCE</scope>
    <source>
        <strain evidence="1">RS5133</strain>
    </source>
</reference>
<name>A0AAV5W9W9_9BILA</name>
<organism evidence="1 2">
    <name type="scientific">Pristionchus fissidentatus</name>
    <dbReference type="NCBI Taxonomy" id="1538716"/>
    <lineage>
        <taxon>Eukaryota</taxon>
        <taxon>Metazoa</taxon>
        <taxon>Ecdysozoa</taxon>
        <taxon>Nematoda</taxon>
        <taxon>Chromadorea</taxon>
        <taxon>Rhabditida</taxon>
        <taxon>Rhabditina</taxon>
        <taxon>Diplogasteromorpha</taxon>
        <taxon>Diplogasteroidea</taxon>
        <taxon>Neodiplogasteridae</taxon>
        <taxon>Pristionchus</taxon>
    </lineage>
</organism>
<dbReference type="Proteomes" id="UP001432322">
    <property type="component" value="Unassembled WGS sequence"/>
</dbReference>
<keyword evidence="2" id="KW-1185">Reference proteome</keyword>
<protein>
    <submittedName>
        <fullName evidence="1">Uncharacterized protein</fullName>
    </submittedName>
</protein>
<proteinExistence type="predicted"/>
<sequence length="115" mass="13251">IFGAIIDLNASRFDSLYEKAETLLQQVANVGDDFKSWIALGQVDIESLIEENFKKASDWERHFKALKTKGREAERLPTEIRFDCIIVSTAPLKSTIEEELQRVMDTLIWSLRHVL</sequence>
<dbReference type="EMBL" id="BTSY01000005">
    <property type="protein sequence ID" value="GMT29041.1"/>
    <property type="molecule type" value="Genomic_DNA"/>
</dbReference>
<evidence type="ECO:0000313" key="2">
    <source>
        <dbReference type="Proteomes" id="UP001432322"/>
    </source>
</evidence>
<accession>A0AAV5W9W9</accession>
<dbReference type="AlphaFoldDB" id="A0AAV5W9W9"/>